<dbReference type="EnsemblMetazoa" id="XM_014400069.1">
    <property type="protein sequence ID" value="XP_014255555.1"/>
    <property type="gene ID" value="LOC106670065"/>
</dbReference>
<dbReference type="OMA" id="EDNYEAR"/>
<evidence type="ECO:0000256" key="1">
    <source>
        <dbReference type="ARBA" id="ARBA00007337"/>
    </source>
</evidence>
<dbReference type="AlphaFoldDB" id="A0A8I6S4E3"/>
<evidence type="ECO:0000256" key="2">
    <source>
        <dbReference type="ARBA" id="ARBA00023274"/>
    </source>
</evidence>
<dbReference type="GO" id="GO:0003723">
    <property type="term" value="F:RNA binding"/>
    <property type="evidence" value="ECO:0007669"/>
    <property type="project" value="InterPro"/>
</dbReference>
<accession>A0A8I6S4E3</accession>
<proteinExistence type="inferred from homology"/>
<dbReference type="InterPro" id="IPR029064">
    <property type="entry name" value="Ribosomal_eL30-like_sf"/>
</dbReference>
<dbReference type="PANTHER" id="PTHR23105">
    <property type="entry name" value="RIBOSOMAL PROTEIN L7AE FAMILY MEMBER"/>
    <property type="match status" value="1"/>
</dbReference>
<reference evidence="5" key="1">
    <citation type="submission" date="2022-01" db="UniProtKB">
        <authorList>
            <consortium name="EnsemblMetazoa"/>
        </authorList>
    </citation>
    <scope>IDENTIFICATION</scope>
</reference>
<dbReference type="KEGG" id="clec:106670065"/>
<protein>
    <recommendedName>
        <fullName evidence="4">Ribosomal protein eL8/eL30/eS12/Gadd45 domain-containing protein</fullName>
    </recommendedName>
</protein>
<evidence type="ECO:0000313" key="6">
    <source>
        <dbReference type="Proteomes" id="UP000494040"/>
    </source>
</evidence>
<evidence type="ECO:0000313" key="5">
    <source>
        <dbReference type="EnsemblMetazoa" id="XP_014255555.1"/>
    </source>
</evidence>
<dbReference type="Pfam" id="PF01248">
    <property type="entry name" value="Ribosomal_L7Ae"/>
    <property type="match status" value="1"/>
</dbReference>
<dbReference type="CTD" id="55651"/>
<keyword evidence="2" id="KW-0687">Ribonucleoprotein</keyword>
<keyword evidence="6" id="KW-1185">Reference proteome</keyword>
<evidence type="ECO:0000256" key="3">
    <source>
        <dbReference type="SAM" id="MobiDB-lite"/>
    </source>
</evidence>
<dbReference type="Proteomes" id="UP000494040">
    <property type="component" value="Unassembled WGS sequence"/>
</dbReference>
<dbReference type="InterPro" id="IPR050257">
    <property type="entry name" value="eL8/uL1-like"/>
</dbReference>
<organism evidence="5 6">
    <name type="scientific">Cimex lectularius</name>
    <name type="common">Bed bug</name>
    <name type="synonym">Acanthia lectularia</name>
    <dbReference type="NCBI Taxonomy" id="79782"/>
    <lineage>
        <taxon>Eukaryota</taxon>
        <taxon>Metazoa</taxon>
        <taxon>Ecdysozoa</taxon>
        <taxon>Arthropoda</taxon>
        <taxon>Hexapoda</taxon>
        <taxon>Insecta</taxon>
        <taxon>Pterygota</taxon>
        <taxon>Neoptera</taxon>
        <taxon>Paraneoptera</taxon>
        <taxon>Hemiptera</taxon>
        <taxon>Heteroptera</taxon>
        <taxon>Panheteroptera</taxon>
        <taxon>Cimicomorpha</taxon>
        <taxon>Cimicidae</taxon>
        <taxon>Cimex</taxon>
    </lineage>
</organism>
<comment type="similarity">
    <text evidence="1">Belongs to the eukaryotic ribosomal protein eL8 family.</text>
</comment>
<dbReference type="InterPro" id="IPR004038">
    <property type="entry name" value="Ribosomal_eL8/eL30/eS12/Gad45"/>
</dbReference>
<dbReference type="Gene3D" id="3.30.1330.30">
    <property type="match status" value="1"/>
</dbReference>
<dbReference type="RefSeq" id="XP_014255555.1">
    <property type="nucleotide sequence ID" value="XM_014400069.1"/>
</dbReference>
<dbReference type="GeneID" id="106670065"/>
<feature type="region of interest" description="Disordered" evidence="3">
    <location>
        <begin position="1"/>
        <end position="26"/>
    </location>
</feature>
<dbReference type="OrthoDB" id="5364946at2759"/>
<dbReference type="PRINTS" id="PR00881">
    <property type="entry name" value="L7ARS6FAMILY"/>
</dbReference>
<dbReference type="GO" id="GO:1990904">
    <property type="term" value="C:ribonucleoprotein complex"/>
    <property type="evidence" value="ECO:0007669"/>
    <property type="project" value="UniProtKB-KW"/>
</dbReference>
<sequence>MTKDKKKQSLSEFEEQPPEDTSMMDSKQVLTYEERLKFVNEIAKPLASRKLTKKIYKLIKKSHKEGKAYWSGLKNVQARLRKGDVEGIAILAGDVSPIDVYTHVPAVCEDKDVPYVFVPSREDIGLAMGVNRAVIAAYIGESEGYKELYDEVKSEIKSLPIPI</sequence>
<name>A0A8I6S4E3_CIMLE</name>
<dbReference type="InterPro" id="IPR018492">
    <property type="entry name" value="Ribosomal_eL8/Nhp2"/>
</dbReference>
<feature type="domain" description="Ribosomal protein eL8/eL30/eS12/Gadd45" evidence="4">
    <location>
        <begin position="53"/>
        <end position="148"/>
    </location>
</feature>
<evidence type="ECO:0000259" key="4">
    <source>
        <dbReference type="Pfam" id="PF01248"/>
    </source>
</evidence>
<dbReference type="SUPFAM" id="SSF55315">
    <property type="entry name" value="L30e-like"/>
    <property type="match status" value="1"/>
</dbReference>